<dbReference type="EMBL" id="CAJNOT010002442">
    <property type="protein sequence ID" value="CAF1316137.1"/>
    <property type="molecule type" value="Genomic_DNA"/>
</dbReference>
<dbReference type="AlphaFoldDB" id="A0A819Q122"/>
<protein>
    <submittedName>
        <fullName evidence="2">Uncharacterized protein</fullName>
    </submittedName>
</protein>
<evidence type="ECO:0000313" key="3">
    <source>
        <dbReference type="Proteomes" id="UP000663836"/>
    </source>
</evidence>
<organism evidence="2 3">
    <name type="scientific">Rotaria sordida</name>
    <dbReference type="NCBI Taxonomy" id="392033"/>
    <lineage>
        <taxon>Eukaryota</taxon>
        <taxon>Metazoa</taxon>
        <taxon>Spiralia</taxon>
        <taxon>Gnathifera</taxon>
        <taxon>Rotifera</taxon>
        <taxon>Eurotatoria</taxon>
        <taxon>Bdelloidea</taxon>
        <taxon>Philodinida</taxon>
        <taxon>Philodinidae</taxon>
        <taxon>Rotaria</taxon>
    </lineage>
</organism>
<reference evidence="2" key="1">
    <citation type="submission" date="2021-02" db="EMBL/GenBank/DDBJ databases">
        <authorList>
            <person name="Nowell W R."/>
        </authorList>
    </citation>
    <scope>NUCLEOTIDE SEQUENCE</scope>
</reference>
<dbReference type="Proteomes" id="UP000663836">
    <property type="component" value="Unassembled WGS sequence"/>
</dbReference>
<gene>
    <name evidence="2" type="ORF">JBS370_LOCUS27568</name>
    <name evidence="1" type="ORF">ZHD862_LOCUS28758</name>
</gene>
<evidence type="ECO:0000313" key="2">
    <source>
        <dbReference type="EMBL" id="CAF4023838.1"/>
    </source>
</evidence>
<evidence type="ECO:0000313" key="1">
    <source>
        <dbReference type="EMBL" id="CAF1316137.1"/>
    </source>
</evidence>
<sequence length="167" mass="19906">MTLVQRLNVKQTTTAFDKLRKNALTTVRHIEFCLSSCNYGSDESAHMGKNLVPLLSSYTPYLQTLRLWRDDDFPWTSIRPKYETKHLCEVFSRHWIKSLRTTQSITEHVAVFQQDLSELVEQLKELVLLDIYGEINREQIEPYRSMVQMHFPNSRVHIEITRFRFWV</sequence>
<dbReference type="Proteomes" id="UP000663864">
    <property type="component" value="Unassembled WGS sequence"/>
</dbReference>
<proteinExistence type="predicted"/>
<name>A0A819Q122_9BILA</name>
<dbReference type="EMBL" id="CAJOBD010005221">
    <property type="protein sequence ID" value="CAF4023838.1"/>
    <property type="molecule type" value="Genomic_DNA"/>
</dbReference>
<accession>A0A819Q122</accession>
<comment type="caution">
    <text evidence="2">The sequence shown here is derived from an EMBL/GenBank/DDBJ whole genome shotgun (WGS) entry which is preliminary data.</text>
</comment>